<evidence type="ECO:0000313" key="2">
    <source>
        <dbReference type="EMBL" id="GFQ90205.1"/>
    </source>
</evidence>
<organism evidence="2 3">
    <name type="scientific">Trichonephila clavata</name>
    <name type="common">Joro spider</name>
    <name type="synonym">Nephila clavata</name>
    <dbReference type="NCBI Taxonomy" id="2740835"/>
    <lineage>
        <taxon>Eukaryota</taxon>
        <taxon>Metazoa</taxon>
        <taxon>Ecdysozoa</taxon>
        <taxon>Arthropoda</taxon>
        <taxon>Chelicerata</taxon>
        <taxon>Arachnida</taxon>
        <taxon>Araneae</taxon>
        <taxon>Araneomorphae</taxon>
        <taxon>Entelegynae</taxon>
        <taxon>Araneoidea</taxon>
        <taxon>Nephilidae</taxon>
        <taxon>Trichonephila</taxon>
    </lineage>
</organism>
<proteinExistence type="predicted"/>
<dbReference type="PROSITE" id="PS50191">
    <property type="entry name" value="CRAL_TRIO"/>
    <property type="match status" value="1"/>
</dbReference>
<dbReference type="AlphaFoldDB" id="A0A8X6FV65"/>
<dbReference type="Pfam" id="PF00650">
    <property type="entry name" value="CRAL_TRIO"/>
    <property type="match status" value="1"/>
</dbReference>
<name>A0A8X6FV65_TRICU</name>
<reference evidence="2" key="1">
    <citation type="submission" date="2020-07" db="EMBL/GenBank/DDBJ databases">
        <title>Multicomponent nature underlies the extraordinary mechanical properties of spider dragline silk.</title>
        <authorList>
            <person name="Kono N."/>
            <person name="Nakamura H."/>
            <person name="Mori M."/>
            <person name="Yoshida Y."/>
            <person name="Ohtoshi R."/>
            <person name="Malay A.D."/>
            <person name="Moran D.A.P."/>
            <person name="Tomita M."/>
            <person name="Numata K."/>
            <person name="Arakawa K."/>
        </authorList>
    </citation>
    <scope>NUCLEOTIDE SEQUENCE</scope>
</reference>
<dbReference type="PANTHER" id="PTHR10174">
    <property type="entry name" value="ALPHA-TOCOPHEROL TRANSFER PROTEIN-RELATED"/>
    <property type="match status" value="1"/>
</dbReference>
<dbReference type="InterPro" id="IPR011074">
    <property type="entry name" value="CRAL/TRIO_N_dom"/>
</dbReference>
<dbReference type="InterPro" id="IPR001251">
    <property type="entry name" value="CRAL-TRIO_dom"/>
</dbReference>
<dbReference type="Gene3D" id="3.40.525.10">
    <property type="entry name" value="CRAL-TRIO lipid binding domain"/>
    <property type="match status" value="1"/>
</dbReference>
<protein>
    <submittedName>
        <fullName evidence="2">Alpha-tocopherol transfer protein-like</fullName>
    </submittedName>
</protein>
<dbReference type="Gene3D" id="1.10.8.20">
    <property type="entry name" value="N-terminal domain of phosphatidylinositol transfer protein sec14p"/>
    <property type="match status" value="1"/>
</dbReference>
<feature type="domain" description="CRAL-TRIO" evidence="1">
    <location>
        <begin position="131"/>
        <end position="293"/>
    </location>
</feature>
<dbReference type="PANTHER" id="PTHR10174:SF208">
    <property type="entry name" value="CRAL-TRIO DOMAIN-CONTAINING PROTEIN DDB_G0278031"/>
    <property type="match status" value="1"/>
</dbReference>
<dbReference type="InterPro" id="IPR036273">
    <property type="entry name" value="CRAL/TRIO_N_dom_sf"/>
</dbReference>
<accession>A0A8X6FV65</accession>
<dbReference type="SMART" id="SM00516">
    <property type="entry name" value="SEC14"/>
    <property type="match status" value="1"/>
</dbReference>
<dbReference type="SMART" id="SM01100">
    <property type="entry name" value="CRAL_TRIO_N"/>
    <property type="match status" value="1"/>
</dbReference>
<dbReference type="SUPFAM" id="SSF46938">
    <property type="entry name" value="CRAL/TRIO N-terminal domain"/>
    <property type="match status" value="1"/>
</dbReference>
<gene>
    <name evidence="2" type="primary">NCL1_19792</name>
    <name evidence="2" type="ORF">TNCT_2461</name>
</gene>
<dbReference type="GO" id="GO:1902936">
    <property type="term" value="F:phosphatidylinositol bisphosphate binding"/>
    <property type="evidence" value="ECO:0007669"/>
    <property type="project" value="TreeGrafter"/>
</dbReference>
<comment type="caution">
    <text evidence="2">The sequence shown here is derived from an EMBL/GenBank/DDBJ whole genome shotgun (WGS) entry which is preliminary data.</text>
</comment>
<keyword evidence="3" id="KW-1185">Reference proteome</keyword>
<dbReference type="InterPro" id="IPR036865">
    <property type="entry name" value="CRAL-TRIO_dom_sf"/>
</dbReference>
<sequence>MSKILLQGPFEQPLGFLVELHLASIMDEKYEEMMKAKGFLLYNLDTLPAKFIQMAKEELGETDEIRRSALEQFRKRILEYKKLKCLTDDKFLIQFLRVRKYNVDKAMGQLHNYFNLITSYPHLFETLDKEKMDKLASSNFANILPFRDPDGCPVVTVKIEHWDPDDINVQVLFCLVVAVFFSFEIYPANQICGIRVIVDVKKFSLKHLRCLVPRYIPLIAKALRNCLPVRFKSIHVVNEADIFRQFWSVLKIVLSEKLKSRIFFHGHNLQDVHKFIPKEVLTCEYAGDCTSYNVGVLKEVDKIYDRFSMTIKAFFSKKCT</sequence>
<dbReference type="GO" id="GO:0016020">
    <property type="term" value="C:membrane"/>
    <property type="evidence" value="ECO:0007669"/>
    <property type="project" value="TreeGrafter"/>
</dbReference>
<dbReference type="Proteomes" id="UP000887116">
    <property type="component" value="Unassembled WGS sequence"/>
</dbReference>
<dbReference type="CDD" id="cd00170">
    <property type="entry name" value="SEC14"/>
    <property type="match status" value="1"/>
</dbReference>
<evidence type="ECO:0000313" key="3">
    <source>
        <dbReference type="Proteomes" id="UP000887116"/>
    </source>
</evidence>
<dbReference type="EMBL" id="BMAO01013652">
    <property type="protein sequence ID" value="GFQ90205.1"/>
    <property type="molecule type" value="Genomic_DNA"/>
</dbReference>
<dbReference type="PRINTS" id="PR00180">
    <property type="entry name" value="CRETINALDHBP"/>
</dbReference>
<dbReference type="OrthoDB" id="440711at2759"/>
<evidence type="ECO:0000259" key="1">
    <source>
        <dbReference type="PROSITE" id="PS50191"/>
    </source>
</evidence>
<dbReference type="SUPFAM" id="SSF52087">
    <property type="entry name" value="CRAL/TRIO domain"/>
    <property type="match status" value="1"/>
</dbReference>